<dbReference type="InParanoid" id="A0A0D0BVY8"/>
<name>A0A0D0BVY8_9AGAM</name>
<reference evidence="1 2" key="1">
    <citation type="submission" date="2014-04" db="EMBL/GenBank/DDBJ databases">
        <authorList>
            <consortium name="DOE Joint Genome Institute"/>
            <person name="Kuo A."/>
            <person name="Kohler A."/>
            <person name="Jargeat P."/>
            <person name="Nagy L.G."/>
            <person name="Floudas D."/>
            <person name="Copeland A."/>
            <person name="Barry K.W."/>
            <person name="Cichocki N."/>
            <person name="Veneault-Fourrey C."/>
            <person name="LaButti K."/>
            <person name="Lindquist E.A."/>
            <person name="Lipzen A."/>
            <person name="Lundell T."/>
            <person name="Morin E."/>
            <person name="Murat C."/>
            <person name="Sun H."/>
            <person name="Tunlid A."/>
            <person name="Henrissat B."/>
            <person name="Grigoriev I.V."/>
            <person name="Hibbett D.S."/>
            <person name="Martin F."/>
            <person name="Nordberg H.P."/>
            <person name="Cantor M.N."/>
            <person name="Hua S.X."/>
        </authorList>
    </citation>
    <scope>NUCLEOTIDE SEQUENCE [LARGE SCALE GENOMIC DNA]</scope>
    <source>
        <strain evidence="1 2">Ve08.2h10</strain>
    </source>
</reference>
<keyword evidence="2" id="KW-1185">Reference proteome</keyword>
<evidence type="ECO:0000313" key="2">
    <source>
        <dbReference type="Proteomes" id="UP000054538"/>
    </source>
</evidence>
<sequence>EHAFAALKGRFQSLCELHLWIQTEEDLHVAVYWVESCLILHNMIVQFEEGCHGEMEGTVQWAISEGQGSVDRDEEIHPGQPTGMEGQRFWAHLMQKLFNEHGLRL</sequence>
<feature type="non-terminal residue" evidence="1">
    <location>
        <position position="1"/>
    </location>
</feature>
<protein>
    <recommendedName>
        <fullName evidence="3">DDE Tnp4 domain-containing protein</fullName>
    </recommendedName>
</protein>
<evidence type="ECO:0008006" key="3">
    <source>
        <dbReference type="Google" id="ProtNLM"/>
    </source>
</evidence>
<dbReference type="Proteomes" id="UP000054538">
    <property type="component" value="Unassembled WGS sequence"/>
</dbReference>
<accession>A0A0D0BVY8</accession>
<organism evidence="1 2">
    <name type="scientific">Paxillus rubicundulus Ve08.2h10</name>
    <dbReference type="NCBI Taxonomy" id="930991"/>
    <lineage>
        <taxon>Eukaryota</taxon>
        <taxon>Fungi</taxon>
        <taxon>Dikarya</taxon>
        <taxon>Basidiomycota</taxon>
        <taxon>Agaricomycotina</taxon>
        <taxon>Agaricomycetes</taxon>
        <taxon>Agaricomycetidae</taxon>
        <taxon>Boletales</taxon>
        <taxon>Paxilineae</taxon>
        <taxon>Paxillaceae</taxon>
        <taxon>Paxillus</taxon>
    </lineage>
</organism>
<dbReference type="HOGENOM" id="CLU_018552_9_3_1"/>
<gene>
    <name evidence="1" type="ORF">PAXRUDRAFT_172694</name>
</gene>
<dbReference type="EMBL" id="KN828076">
    <property type="protein sequence ID" value="KIK75492.1"/>
    <property type="molecule type" value="Genomic_DNA"/>
</dbReference>
<dbReference type="OrthoDB" id="2499472at2759"/>
<evidence type="ECO:0000313" key="1">
    <source>
        <dbReference type="EMBL" id="KIK75492.1"/>
    </source>
</evidence>
<reference evidence="2" key="2">
    <citation type="submission" date="2015-01" db="EMBL/GenBank/DDBJ databases">
        <title>Evolutionary Origins and Diversification of the Mycorrhizal Mutualists.</title>
        <authorList>
            <consortium name="DOE Joint Genome Institute"/>
            <consortium name="Mycorrhizal Genomics Consortium"/>
            <person name="Kohler A."/>
            <person name="Kuo A."/>
            <person name="Nagy L.G."/>
            <person name="Floudas D."/>
            <person name="Copeland A."/>
            <person name="Barry K.W."/>
            <person name="Cichocki N."/>
            <person name="Veneault-Fourrey C."/>
            <person name="LaButti K."/>
            <person name="Lindquist E.A."/>
            <person name="Lipzen A."/>
            <person name="Lundell T."/>
            <person name="Morin E."/>
            <person name="Murat C."/>
            <person name="Riley R."/>
            <person name="Ohm R."/>
            <person name="Sun H."/>
            <person name="Tunlid A."/>
            <person name="Henrissat B."/>
            <person name="Grigoriev I.V."/>
            <person name="Hibbett D.S."/>
            <person name="Martin F."/>
        </authorList>
    </citation>
    <scope>NUCLEOTIDE SEQUENCE [LARGE SCALE GENOMIC DNA]</scope>
    <source>
        <strain evidence="2">Ve08.2h10</strain>
    </source>
</reference>
<dbReference type="AlphaFoldDB" id="A0A0D0BVY8"/>
<proteinExistence type="predicted"/>